<dbReference type="SMART" id="SM00220">
    <property type="entry name" value="S_TKc"/>
    <property type="match status" value="1"/>
</dbReference>
<dbReference type="InterPro" id="IPR000961">
    <property type="entry name" value="AGC-kinase_C"/>
</dbReference>
<gene>
    <name evidence="16" type="ORF">L798_05609</name>
</gene>
<evidence type="ECO:0000256" key="1">
    <source>
        <dbReference type="ARBA" id="ARBA00001946"/>
    </source>
</evidence>
<dbReference type="SUPFAM" id="SSF56112">
    <property type="entry name" value="Protein kinase-like (PK-like)"/>
    <property type="match status" value="1"/>
</dbReference>
<reference evidence="16 17" key="1">
    <citation type="journal article" date="2014" name="Nat. Commun.">
        <title>Molecular traces of alternative social organization in a termite genome.</title>
        <authorList>
            <person name="Terrapon N."/>
            <person name="Li C."/>
            <person name="Robertson H.M."/>
            <person name="Ji L."/>
            <person name="Meng X."/>
            <person name="Booth W."/>
            <person name="Chen Z."/>
            <person name="Childers C.P."/>
            <person name="Glastad K.M."/>
            <person name="Gokhale K."/>
            <person name="Gowin J."/>
            <person name="Gronenberg W."/>
            <person name="Hermansen R.A."/>
            <person name="Hu H."/>
            <person name="Hunt B.G."/>
            <person name="Huylmans A.K."/>
            <person name="Khalil S.M."/>
            <person name="Mitchell R.D."/>
            <person name="Munoz-Torres M.C."/>
            <person name="Mustard J.A."/>
            <person name="Pan H."/>
            <person name="Reese J.T."/>
            <person name="Scharf M.E."/>
            <person name="Sun F."/>
            <person name="Vogel H."/>
            <person name="Xiao J."/>
            <person name="Yang W."/>
            <person name="Yang Z."/>
            <person name="Yang Z."/>
            <person name="Zhou J."/>
            <person name="Zhu J."/>
            <person name="Brent C.S."/>
            <person name="Elsik C.G."/>
            <person name="Goodisman M.A."/>
            <person name="Liberles D.A."/>
            <person name="Roe R.M."/>
            <person name="Vargo E.L."/>
            <person name="Vilcinskas A."/>
            <person name="Wang J."/>
            <person name="Bornberg-Bauer E."/>
            <person name="Korb J."/>
            <person name="Zhang G."/>
            <person name="Liebig J."/>
        </authorList>
    </citation>
    <scope>NUCLEOTIDE SEQUENCE [LARGE SCALE GENOMIC DNA]</scope>
    <source>
        <tissue evidence="16">Whole organism</tissue>
    </source>
</reference>
<dbReference type="InterPro" id="IPR011009">
    <property type="entry name" value="Kinase-like_dom_sf"/>
</dbReference>
<evidence type="ECO:0000256" key="6">
    <source>
        <dbReference type="ARBA" id="ARBA00022737"/>
    </source>
</evidence>
<keyword evidence="7 12" id="KW-0547">Nucleotide-binding</keyword>
<dbReference type="EMBL" id="KK852608">
    <property type="protein sequence ID" value="KDR20332.1"/>
    <property type="molecule type" value="Genomic_DNA"/>
</dbReference>
<dbReference type="InterPro" id="IPR000719">
    <property type="entry name" value="Prot_kinase_dom"/>
</dbReference>
<evidence type="ECO:0000259" key="15">
    <source>
        <dbReference type="PROSITE" id="PS51285"/>
    </source>
</evidence>
<dbReference type="InterPro" id="IPR045270">
    <property type="entry name" value="STKc_AGC"/>
</dbReference>
<keyword evidence="8 16" id="KW-0418">Kinase</keyword>
<keyword evidence="6" id="KW-0677">Repeat</keyword>
<evidence type="ECO:0000256" key="9">
    <source>
        <dbReference type="ARBA" id="ARBA00022840"/>
    </source>
</evidence>
<feature type="domain" description="Protein kinase" evidence="14">
    <location>
        <begin position="122"/>
        <end position="389"/>
    </location>
</feature>
<evidence type="ECO:0000256" key="7">
    <source>
        <dbReference type="ARBA" id="ARBA00022741"/>
    </source>
</evidence>
<keyword evidence="5" id="KW-0808">Transferase</keyword>
<dbReference type="STRING" id="136037.A0A067R9H0"/>
<dbReference type="GO" id="GO:0004674">
    <property type="term" value="F:protein serine/threonine kinase activity"/>
    <property type="evidence" value="ECO:0007669"/>
    <property type="project" value="UniProtKB-KW"/>
</dbReference>
<dbReference type="PROSITE" id="PS00108">
    <property type="entry name" value="PROTEIN_KINASE_ST"/>
    <property type="match status" value="1"/>
</dbReference>
<keyword evidence="9 12" id="KW-0067">ATP-binding</keyword>
<evidence type="ECO:0000256" key="2">
    <source>
        <dbReference type="ARBA" id="ARBA00012513"/>
    </source>
</evidence>
<evidence type="ECO:0000256" key="5">
    <source>
        <dbReference type="ARBA" id="ARBA00022679"/>
    </source>
</evidence>
<keyword evidence="4" id="KW-0597">Phosphoprotein</keyword>
<dbReference type="eggNOG" id="KOG0603">
    <property type="taxonomic scope" value="Eukaryota"/>
</dbReference>
<evidence type="ECO:0000259" key="14">
    <source>
        <dbReference type="PROSITE" id="PS50011"/>
    </source>
</evidence>
<comment type="catalytic activity">
    <reaction evidence="11">
        <text>L-seryl-[protein] + ATP = O-phospho-L-seryl-[protein] + ADP + H(+)</text>
        <dbReference type="Rhea" id="RHEA:17989"/>
        <dbReference type="Rhea" id="RHEA-COMP:9863"/>
        <dbReference type="Rhea" id="RHEA-COMP:11604"/>
        <dbReference type="ChEBI" id="CHEBI:15378"/>
        <dbReference type="ChEBI" id="CHEBI:29999"/>
        <dbReference type="ChEBI" id="CHEBI:30616"/>
        <dbReference type="ChEBI" id="CHEBI:83421"/>
        <dbReference type="ChEBI" id="CHEBI:456216"/>
        <dbReference type="EC" id="2.7.11.1"/>
    </reaction>
</comment>
<organism evidence="16 17">
    <name type="scientific">Zootermopsis nevadensis</name>
    <name type="common">Dampwood termite</name>
    <dbReference type="NCBI Taxonomy" id="136037"/>
    <lineage>
        <taxon>Eukaryota</taxon>
        <taxon>Metazoa</taxon>
        <taxon>Ecdysozoa</taxon>
        <taxon>Arthropoda</taxon>
        <taxon>Hexapoda</taxon>
        <taxon>Insecta</taxon>
        <taxon>Pterygota</taxon>
        <taxon>Neoptera</taxon>
        <taxon>Polyneoptera</taxon>
        <taxon>Dictyoptera</taxon>
        <taxon>Blattodea</taxon>
        <taxon>Blattoidea</taxon>
        <taxon>Termitoidae</taxon>
        <taxon>Termopsidae</taxon>
        <taxon>Zootermopsis</taxon>
    </lineage>
</organism>
<proteinExistence type="inferred from homology"/>
<dbReference type="PROSITE" id="PS50011">
    <property type="entry name" value="PROTEIN_KINASE_DOM"/>
    <property type="match status" value="1"/>
</dbReference>
<name>A0A067R9H0_ZOONE</name>
<evidence type="ECO:0000256" key="3">
    <source>
        <dbReference type="ARBA" id="ARBA00022527"/>
    </source>
</evidence>
<dbReference type="Pfam" id="PF00069">
    <property type="entry name" value="Pkinase"/>
    <property type="match status" value="1"/>
</dbReference>
<evidence type="ECO:0000256" key="13">
    <source>
        <dbReference type="RuleBase" id="RU000304"/>
    </source>
</evidence>
<evidence type="ECO:0000313" key="17">
    <source>
        <dbReference type="Proteomes" id="UP000027135"/>
    </source>
</evidence>
<dbReference type="EC" id="2.7.11.1" evidence="2"/>
<protein>
    <recommendedName>
        <fullName evidence="2">non-specific serine/threonine protein kinase</fullName>
        <ecNumber evidence="2">2.7.11.1</ecNumber>
    </recommendedName>
</protein>
<dbReference type="Gene3D" id="3.30.200.20">
    <property type="entry name" value="Phosphorylase Kinase, domain 1"/>
    <property type="match status" value="1"/>
</dbReference>
<keyword evidence="17" id="KW-1185">Reference proteome</keyword>
<dbReference type="PROSITE" id="PS51285">
    <property type="entry name" value="AGC_KINASE_CTER"/>
    <property type="match status" value="1"/>
</dbReference>
<dbReference type="Proteomes" id="UP000027135">
    <property type="component" value="Unassembled WGS sequence"/>
</dbReference>
<dbReference type="AlphaFoldDB" id="A0A067R9H0"/>
<evidence type="ECO:0000256" key="8">
    <source>
        <dbReference type="ARBA" id="ARBA00022777"/>
    </source>
</evidence>
<feature type="binding site" evidence="12">
    <location>
        <position position="154"/>
    </location>
    <ligand>
        <name>ATP</name>
        <dbReference type="ChEBI" id="CHEBI:30616"/>
    </ligand>
</feature>
<dbReference type="InterPro" id="IPR008271">
    <property type="entry name" value="Ser/Thr_kinase_AS"/>
</dbReference>
<dbReference type="CDD" id="cd05123">
    <property type="entry name" value="STKc_AGC"/>
    <property type="match status" value="1"/>
</dbReference>
<dbReference type="PANTHER" id="PTHR24351">
    <property type="entry name" value="RIBOSOMAL PROTEIN S6 KINASE"/>
    <property type="match status" value="1"/>
</dbReference>
<accession>A0A067R9H0</accession>
<sequence length="451" mass="51470">MNAVIHPCTPSRRIPDRAKLGDKKFQDAVKDDQKHRALIKHQLNKKPLQKGEEVNLIRPPDARNVCKGDYKKFQDAVKDDQKHRALIKHQLNKKPLQEGEEVKLIRPPVRLSGPHLPKLRDFKPLMRLGKGTFGEVYLAQKNGGVDSGALYAMKMINISRSMGERNGPQKFRTEYAVHERVTNVPFLVGLHYTFQRESNLWLAVDYYPGGDLRDLLNWKRKLTESTTRLYLAEIVLAVDHLHKIGVIHRDLKPENILIDSEGHIAVTDYGLCKEFPPDAKIKRAYSVCGTSDYMAPEMIQGKGYSMEVDWWSVGIIAYEMMAGFRPFVIARDESKTKLRQKIVQQTPAIPKNFTSIGSRFVRGLLEKMPLKRLTSGKTIKQDIMQHQFFNGINWDKVASKKLKMPYVPPYNSSKDVHPVQNLKIELLAHTTGCKRAEACLYVAPSLIPSNE</sequence>
<evidence type="ECO:0000256" key="4">
    <source>
        <dbReference type="ARBA" id="ARBA00022553"/>
    </source>
</evidence>
<keyword evidence="3 13" id="KW-0723">Serine/threonine-protein kinase</keyword>
<dbReference type="GO" id="GO:0005524">
    <property type="term" value="F:ATP binding"/>
    <property type="evidence" value="ECO:0007669"/>
    <property type="project" value="UniProtKB-UniRule"/>
</dbReference>
<dbReference type="Gene3D" id="1.10.510.10">
    <property type="entry name" value="Transferase(Phosphotransferase) domain 1"/>
    <property type="match status" value="1"/>
</dbReference>
<evidence type="ECO:0000313" key="16">
    <source>
        <dbReference type="EMBL" id="KDR20332.1"/>
    </source>
</evidence>
<comment type="catalytic activity">
    <reaction evidence="10">
        <text>L-threonyl-[protein] + ATP = O-phospho-L-threonyl-[protein] + ADP + H(+)</text>
        <dbReference type="Rhea" id="RHEA:46608"/>
        <dbReference type="Rhea" id="RHEA-COMP:11060"/>
        <dbReference type="Rhea" id="RHEA-COMP:11605"/>
        <dbReference type="ChEBI" id="CHEBI:15378"/>
        <dbReference type="ChEBI" id="CHEBI:30013"/>
        <dbReference type="ChEBI" id="CHEBI:30616"/>
        <dbReference type="ChEBI" id="CHEBI:61977"/>
        <dbReference type="ChEBI" id="CHEBI:456216"/>
        <dbReference type="EC" id="2.7.11.1"/>
    </reaction>
</comment>
<dbReference type="FunFam" id="1.10.510.10:FF:000109">
    <property type="entry name" value="Ribosomal protein S6 kinase"/>
    <property type="match status" value="1"/>
</dbReference>
<dbReference type="InParanoid" id="A0A067R9H0"/>
<evidence type="ECO:0000256" key="11">
    <source>
        <dbReference type="ARBA" id="ARBA00048679"/>
    </source>
</evidence>
<dbReference type="PROSITE" id="PS00107">
    <property type="entry name" value="PROTEIN_KINASE_ATP"/>
    <property type="match status" value="1"/>
</dbReference>
<dbReference type="InterPro" id="IPR017441">
    <property type="entry name" value="Protein_kinase_ATP_BS"/>
</dbReference>
<evidence type="ECO:0000256" key="10">
    <source>
        <dbReference type="ARBA" id="ARBA00047899"/>
    </source>
</evidence>
<comment type="similarity">
    <text evidence="13">Belongs to the protein kinase superfamily.</text>
</comment>
<feature type="domain" description="AGC-kinase C-terminal" evidence="15">
    <location>
        <begin position="390"/>
        <end position="451"/>
    </location>
</feature>
<evidence type="ECO:0000256" key="12">
    <source>
        <dbReference type="PROSITE-ProRule" id="PRU10141"/>
    </source>
</evidence>
<comment type="cofactor">
    <cofactor evidence="1">
        <name>Mg(2+)</name>
        <dbReference type="ChEBI" id="CHEBI:18420"/>
    </cofactor>
</comment>